<dbReference type="Gene3D" id="3.40.50.1980">
    <property type="entry name" value="Nitrogenase molybdenum iron protein domain"/>
    <property type="match status" value="1"/>
</dbReference>
<dbReference type="PROSITE" id="PS00041">
    <property type="entry name" value="HTH_ARAC_FAMILY_1"/>
    <property type="match status" value="1"/>
</dbReference>
<dbReference type="InterPro" id="IPR018062">
    <property type="entry name" value="HTH_AraC-typ_CS"/>
</dbReference>
<evidence type="ECO:0000313" key="7">
    <source>
        <dbReference type="EMBL" id="GGI44705.1"/>
    </source>
</evidence>
<feature type="domain" description="Ig-like" evidence="5">
    <location>
        <begin position="1"/>
        <end position="86"/>
    </location>
</feature>
<keyword evidence="2" id="KW-0238">DNA-binding</keyword>
<organism evidence="7 8">
    <name type="scientific">Paenibacillus marchantiophytorum</name>
    <dbReference type="NCBI Taxonomy" id="1619310"/>
    <lineage>
        <taxon>Bacteria</taxon>
        <taxon>Bacillati</taxon>
        <taxon>Bacillota</taxon>
        <taxon>Bacilli</taxon>
        <taxon>Bacillales</taxon>
        <taxon>Paenibacillaceae</taxon>
        <taxon>Paenibacillus</taxon>
    </lineage>
</organism>
<sequence length="579" mass="65630">MIIITCHVRKLFSTIFIVWLKGGKRLENPVYIGLPKGTQFGHPVRMSSVEWLQQGEDWMVSGSLLLAVWQGTLICEVEDKDKLVLEAGDVLLCGSKLRLRLQHADEIQHGRNIEVPAEGMLLELDLRLPGGKTVTPKCQYLKQAGSELLSAAKNLARNWVGEQGNPWALQTQFLELMSQLSEEEQRRERQQEGWMEESIIYLHTHYGEELTREDMARRAGISPEHYSRCFRRHTGTTFSAYLTLLRVRRAQELLLSGQTTSLNDTAHQVGYREGLYLSRRFKQVIGVSPSAYIKSTLRPAALNINHSASLWALGIQPEWGMYASWFAASQGAKAHYSPERLLDGWNRKGRAVPRPDVILDYELPHRYEKLLELAPLVQLSPMRMSWRGQFKLIANMVGRQRQADELLEQIGEEAERLRDGLKRRYGAPGSAIVWEIGDHMAYGIAASHGRGAQLVYGELGYRLPGQFKEQNIEHKGYVEVDIGDLAKHKADYIFITGCPNQPQASDRLKLVLASEEWKCLEAVRAGRVFMLGQSELFYGYDPISCRAQLQELERMMLNGGIVSTLLTSQKSMPSYHAKA</sequence>
<gene>
    <name evidence="7" type="ORF">GCM10008018_08430</name>
</gene>
<dbReference type="PANTHER" id="PTHR43280:SF10">
    <property type="entry name" value="REGULATORY PROTEIN POCR"/>
    <property type="match status" value="1"/>
</dbReference>
<dbReference type="PROSITE" id="PS01124">
    <property type="entry name" value="HTH_ARAC_FAMILY_2"/>
    <property type="match status" value="1"/>
</dbReference>
<protein>
    <recommendedName>
        <fullName evidence="9">Helix-turn-helix domain-containing protein</fullName>
    </recommendedName>
</protein>
<dbReference type="Pfam" id="PF12833">
    <property type="entry name" value="HTH_18"/>
    <property type="match status" value="1"/>
</dbReference>
<dbReference type="Pfam" id="PF01497">
    <property type="entry name" value="Peripla_BP_2"/>
    <property type="match status" value="1"/>
</dbReference>
<evidence type="ECO:0000256" key="2">
    <source>
        <dbReference type="ARBA" id="ARBA00023125"/>
    </source>
</evidence>
<evidence type="ECO:0000256" key="3">
    <source>
        <dbReference type="ARBA" id="ARBA00023163"/>
    </source>
</evidence>
<name>A0ABQ2BR44_9BACL</name>
<keyword evidence="3" id="KW-0804">Transcription</keyword>
<dbReference type="InterPro" id="IPR007110">
    <property type="entry name" value="Ig-like_dom"/>
</dbReference>
<dbReference type="Gene3D" id="1.10.10.60">
    <property type="entry name" value="Homeodomain-like"/>
    <property type="match status" value="2"/>
</dbReference>
<dbReference type="PROSITE" id="PS50983">
    <property type="entry name" value="FE_B12_PBP"/>
    <property type="match status" value="1"/>
</dbReference>
<feature type="domain" description="HTH araC/xylS-type" evidence="4">
    <location>
        <begin position="196"/>
        <end position="295"/>
    </location>
</feature>
<dbReference type="InterPro" id="IPR018060">
    <property type="entry name" value="HTH_AraC"/>
</dbReference>
<accession>A0ABQ2BR44</accession>
<evidence type="ECO:0000259" key="6">
    <source>
        <dbReference type="PROSITE" id="PS50983"/>
    </source>
</evidence>
<evidence type="ECO:0000313" key="8">
    <source>
        <dbReference type="Proteomes" id="UP000615455"/>
    </source>
</evidence>
<dbReference type="EMBL" id="BMHE01000003">
    <property type="protein sequence ID" value="GGI44705.1"/>
    <property type="molecule type" value="Genomic_DNA"/>
</dbReference>
<proteinExistence type="predicted"/>
<dbReference type="SUPFAM" id="SSF46689">
    <property type="entry name" value="Homeodomain-like"/>
    <property type="match status" value="2"/>
</dbReference>
<reference evidence="8" key="1">
    <citation type="journal article" date="2019" name="Int. J. Syst. Evol. Microbiol.">
        <title>The Global Catalogue of Microorganisms (GCM) 10K type strain sequencing project: providing services to taxonomists for standard genome sequencing and annotation.</title>
        <authorList>
            <consortium name="The Broad Institute Genomics Platform"/>
            <consortium name="The Broad Institute Genome Sequencing Center for Infectious Disease"/>
            <person name="Wu L."/>
            <person name="Ma J."/>
        </authorList>
    </citation>
    <scope>NUCLEOTIDE SEQUENCE [LARGE SCALE GENOMIC DNA]</scope>
    <source>
        <strain evidence="8">CGMCC 1.15043</strain>
    </source>
</reference>
<dbReference type="SUPFAM" id="SSF53807">
    <property type="entry name" value="Helical backbone' metal receptor"/>
    <property type="match status" value="1"/>
</dbReference>
<evidence type="ECO:0008006" key="9">
    <source>
        <dbReference type="Google" id="ProtNLM"/>
    </source>
</evidence>
<dbReference type="Proteomes" id="UP000615455">
    <property type="component" value="Unassembled WGS sequence"/>
</dbReference>
<dbReference type="PROSITE" id="PS50835">
    <property type="entry name" value="IG_LIKE"/>
    <property type="match status" value="1"/>
</dbReference>
<comment type="caution">
    <text evidence="7">The sequence shown here is derived from an EMBL/GenBank/DDBJ whole genome shotgun (WGS) entry which is preliminary data.</text>
</comment>
<dbReference type="SMART" id="SM00342">
    <property type="entry name" value="HTH_ARAC"/>
    <property type="match status" value="1"/>
</dbReference>
<feature type="domain" description="Fe/B12 periplasmic-binding" evidence="6">
    <location>
        <begin position="298"/>
        <end position="560"/>
    </location>
</feature>
<evidence type="ECO:0000256" key="1">
    <source>
        <dbReference type="ARBA" id="ARBA00023015"/>
    </source>
</evidence>
<dbReference type="InterPro" id="IPR009057">
    <property type="entry name" value="Homeodomain-like_sf"/>
</dbReference>
<dbReference type="PANTHER" id="PTHR43280">
    <property type="entry name" value="ARAC-FAMILY TRANSCRIPTIONAL REGULATOR"/>
    <property type="match status" value="1"/>
</dbReference>
<keyword evidence="1" id="KW-0805">Transcription regulation</keyword>
<evidence type="ECO:0000259" key="5">
    <source>
        <dbReference type="PROSITE" id="PS50835"/>
    </source>
</evidence>
<dbReference type="InterPro" id="IPR002491">
    <property type="entry name" value="ABC_transptr_periplasmic_BD"/>
</dbReference>
<keyword evidence="8" id="KW-1185">Reference proteome</keyword>
<evidence type="ECO:0000259" key="4">
    <source>
        <dbReference type="PROSITE" id="PS01124"/>
    </source>
</evidence>